<comment type="caution">
    <text evidence="9">The sequence shown here is derived from an EMBL/GenBank/DDBJ whole genome shotgun (WGS) entry which is preliminary data.</text>
</comment>
<evidence type="ECO:0000256" key="7">
    <source>
        <dbReference type="ARBA" id="ARBA00023136"/>
    </source>
</evidence>
<feature type="transmembrane region" description="Helical" evidence="8">
    <location>
        <begin position="38"/>
        <end position="55"/>
    </location>
</feature>
<keyword evidence="4 8" id="KW-1133">Transmembrane helix</keyword>
<accession>A0A7J8SKX4</accession>
<comment type="subcellular location">
    <subcellularLocation>
        <location evidence="1">Endoplasmic reticulum membrane</location>
        <topology evidence="1">Multi-pass membrane protein</topology>
    </subcellularLocation>
</comment>
<evidence type="ECO:0000256" key="1">
    <source>
        <dbReference type="ARBA" id="ARBA00004477"/>
    </source>
</evidence>
<evidence type="ECO:0000313" key="9">
    <source>
        <dbReference type="EMBL" id="MBA0626747.1"/>
    </source>
</evidence>
<dbReference type="GO" id="GO:0006631">
    <property type="term" value="P:fatty acid metabolic process"/>
    <property type="evidence" value="ECO:0007669"/>
    <property type="project" value="TreeGrafter"/>
</dbReference>
<organism evidence="9 10">
    <name type="scientific">Gossypium davidsonii</name>
    <name type="common">Davidson's cotton</name>
    <name type="synonym">Gossypium klotzschianum subsp. davidsonii</name>
    <dbReference type="NCBI Taxonomy" id="34287"/>
    <lineage>
        <taxon>Eukaryota</taxon>
        <taxon>Viridiplantae</taxon>
        <taxon>Streptophyta</taxon>
        <taxon>Embryophyta</taxon>
        <taxon>Tracheophyta</taxon>
        <taxon>Spermatophyta</taxon>
        <taxon>Magnoliopsida</taxon>
        <taxon>eudicotyledons</taxon>
        <taxon>Gunneridae</taxon>
        <taxon>Pentapetalae</taxon>
        <taxon>rosids</taxon>
        <taxon>malvids</taxon>
        <taxon>Malvales</taxon>
        <taxon>Malvaceae</taxon>
        <taxon>Malvoideae</taxon>
        <taxon>Gossypium</taxon>
    </lineage>
</organism>
<evidence type="ECO:0000256" key="5">
    <source>
        <dbReference type="ARBA" id="ARBA00023002"/>
    </source>
</evidence>
<keyword evidence="7 8" id="KW-0472">Membrane</keyword>
<evidence type="ECO:0000256" key="3">
    <source>
        <dbReference type="ARBA" id="ARBA00022824"/>
    </source>
</evidence>
<dbReference type="GO" id="GO:0080132">
    <property type="term" value="F:fatty acid 2-hydroxylase activity"/>
    <property type="evidence" value="ECO:0007669"/>
    <property type="project" value="InterPro"/>
</dbReference>
<proteinExistence type="predicted"/>
<dbReference type="GO" id="GO:0005789">
    <property type="term" value="C:endoplasmic reticulum membrane"/>
    <property type="evidence" value="ECO:0007669"/>
    <property type="project" value="UniProtKB-SubCell"/>
</dbReference>
<keyword evidence="5" id="KW-0560">Oxidoreductase</keyword>
<evidence type="ECO:0000256" key="4">
    <source>
        <dbReference type="ARBA" id="ARBA00022989"/>
    </source>
</evidence>
<evidence type="ECO:0000256" key="2">
    <source>
        <dbReference type="ARBA" id="ARBA00022692"/>
    </source>
</evidence>
<evidence type="ECO:0000256" key="6">
    <source>
        <dbReference type="ARBA" id="ARBA00023098"/>
    </source>
</evidence>
<keyword evidence="6" id="KW-0443">Lipid metabolism</keyword>
<feature type="non-terminal residue" evidence="9">
    <location>
        <position position="116"/>
    </location>
</feature>
<dbReference type="Proteomes" id="UP000593561">
    <property type="component" value="Unassembled WGS sequence"/>
</dbReference>
<sequence>VGHLGEAYEKWVHQPIVIKDGPRFFANDFCELLTRTKWWVIPLVWLPVVCWLVCISTQRGLTPTEAALAVVGGIFIWTLLEGNTFHYLLHGCHHKHPLDGLRLVFPPAATAILCAP</sequence>
<dbReference type="InterPro" id="IPR014430">
    <property type="entry name" value="Scs7"/>
</dbReference>
<feature type="non-terminal residue" evidence="9">
    <location>
        <position position="1"/>
    </location>
</feature>
<dbReference type="PANTHER" id="PTHR12863">
    <property type="entry name" value="FATTY ACID HYDROXYLASE"/>
    <property type="match status" value="1"/>
</dbReference>
<feature type="transmembrane region" description="Helical" evidence="8">
    <location>
        <begin position="67"/>
        <end position="89"/>
    </location>
</feature>
<dbReference type="PANTHER" id="PTHR12863:SF12">
    <property type="entry name" value="FATTY ACID HYDROXYLASE DOMAIN-CONTAINING PROTEIN"/>
    <property type="match status" value="1"/>
</dbReference>
<evidence type="ECO:0000313" key="10">
    <source>
        <dbReference type="Proteomes" id="UP000593561"/>
    </source>
</evidence>
<dbReference type="AlphaFoldDB" id="A0A7J8SKX4"/>
<protein>
    <submittedName>
        <fullName evidence="9">Uncharacterized protein</fullName>
    </submittedName>
</protein>
<keyword evidence="10" id="KW-1185">Reference proteome</keyword>
<name>A0A7J8SKX4_GOSDV</name>
<keyword evidence="2 8" id="KW-0812">Transmembrane</keyword>
<keyword evidence="3" id="KW-0256">Endoplasmic reticulum</keyword>
<reference evidence="9 10" key="1">
    <citation type="journal article" date="2019" name="Genome Biol. Evol.">
        <title>Insights into the evolution of the New World diploid cottons (Gossypium, subgenus Houzingenia) based on genome sequencing.</title>
        <authorList>
            <person name="Grover C.E."/>
            <person name="Arick M.A. 2nd"/>
            <person name="Thrash A."/>
            <person name="Conover J.L."/>
            <person name="Sanders W.S."/>
            <person name="Peterson D.G."/>
            <person name="Frelichowski J.E."/>
            <person name="Scheffler J.A."/>
            <person name="Scheffler B.E."/>
            <person name="Wendel J.F."/>
        </authorList>
    </citation>
    <scope>NUCLEOTIDE SEQUENCE [LARGE SCALE GENOMIC DNA]</scope>
    <source>
        <strain evidence="9">27</strain>
        <tissue evidence="9">Leaf</tissue>
    </source>
</reference>
<dbReference type="EMBL" id="JABFAC010000010">
    <property type="protein sequence ID" value="MBA0626747.1"/>
    <property type="molecule type" value="Genomic_DNA"/>
</dbReference>
<evidence type="ECO:0000256" key="8">
    <source>
        <dbReference type="SAM" id="Phobius"/>
    </source>
</evidence>
<gene>
    <name evidence="9" type="ORF">Godav_004352</name>
</gene>